<dbReference type="Gene3D" id="3.30.565.10">
    <property type="entry name" value="Histidine kinase-like ATPase, C-terminal domain"/>
    <property type="match status" value="1"/>
</dbReference>
<evidence type="ECO:0000313" key="17">
    <source>
        <dbReference type="Proteomes" id="UP000658690"/>
    </source>
</evidence>
<keyword evidence="8" id="KW-0547">Nucleotide-binding</keyword>
<sequence>MFIIRRIESTRYTAFFRSRYDFYRSCKNRLPSIMAAFTLNSGGDYMYRWKNYREWSIKRKLLVFSALFILGSVYLESILSYSKYTKDFEAQSSDRVGQIIEQVSYNIDTYLDDLFRLSLSPYMNDSVMKAIEDNPKNSDYELLQKRRTIEGYLEEMMIYPRKDINRVFILTDDVYTSGRIPISVDTKSRFQEFDWYKQAMTTQDSIFVPTHTQQMVKNQGPKVFSIVKQLRSTRNTEKILGVIKVDANYKGIEIICDKVNLGIDGGLFIIDEKHNVIYGNTKNLNAQKFYEAIQKSGKNMLSVQENNTPYLLNATLLPRSNWTILAVSSLTELNHKAKETRNFGFWMALVCSALAFILLYWFIRKLLAPLFTIVHLMKEVEQSNLSVRFPDLRRDEIGYLGTSFNRLVSRVSEMLEENTQLVKKVYETELLQKEAQVQALYNQIRPHFIFNTLNMISMLMQTGKHEKAVDHIHKLSDLMRSITMWDKEIPLQRELELLQAYLSIQSSRYEGRLDYSIQIEPALYGRLLPALLFQPIVENAVIHGCEAQREKTTLTIFSETKEEEILFTIQDTGNGMGNETLAQLRRKLERLEMEEPVPGKTVRDGLGIGLINVNKRIKLKYGPDYGLTVDSVLNEGTTVWIHLPRNGPERSR</sequence>
<keyword evidence="10" id="KW-0067">ATP-binding</keyword>
<evidence type="ECO:0000256" key="8">
    <source>
        <dbReference type="ARBA" id="ARBA00022741"/>
    </source>
</evidence>
<evidence type="ECO:0000256" key="7">
    <source>
        <dbReference type="ARBA" id="ARBA00022692"/>
    </source>
</evidence>
<dbReference type="InterPro" id="IPR003594">
    <property type="entry name" value="HATPase_dom"/>
</dbReference>
<dbReference type="Proteomes" id="UP000658690">
    <property type="component" value="Unassembled WGS sequence"/>
</dbReference>
<dbReference type="PRINTS" id="PR00344">
    <property type="entry name" value="BCTRLSENSOR"/>
</dbReference>
<evidence type="ECO:0000256" key="4">
    <source>
        <dbReference type="ARBA" id="ARBA00022475"/>
    </source>
</evidence>
<feature type="transmembrane region" description="Helical" evidence="14">
    <location>
        <begin position="343"/>
        <end position="363"/>
    </location>
</feature>
<dbReference type="PROSITE" id="PS50885">
    <property type="entry name" value="HAMP"/>
    <property type="match status" value="1"/>
</dbReference>
<evidence type="ECO:0000259" key="15">
    <source>
        <dbReference type="PROSITE" id="PS50885"/>
    </source>
</evidence>
<dbReference type="Pfam" id="PF02518">
    <property type="entry name" value="HATPase_c"/>
    <property type="match status" value="1"/>
</dbReference>
<evidence type="ECO:0000256" key="14">
    <source>
        <dbReference type="SAM" id="Phobius"/>
    </source>
</evidence>
<keyword evidence="13 14" id="KW-0472">Membrane</keyword>
<dbReference type="EMBL" id="WHOC01000176">
    <property type="protein sequence ID" value="NOU90678.1"/>
    <property type="molecule type" value="Genomic_DNA"/>
</dbReference>
<evidence type="ECO:0000256" key="12">
    <source>
        <dbReference type="ARBA" id="ARBA00023012"/>
    </source>
</evidence>
<dbReference type="PANTHER" id="PTHR34220:SF11">
    <property type="entry name" value="SENSOR PROTEIN KINASE HPTS"/>
    <property type="match status" value="1"/>
</dbReference>
<name>A0ABX1ZBH3_9BACL</name>
<dbReference type="InterPro" id="IPR004358">
    <property type="entry name" value="Sig_transdc_His_kin-like_C"/>
</dbReference>
<dbReference type="PANTHER" id="PTHR34220">
    <property type="entry name" value="SENSOR HISTIDINE KINASE YPDA"/>
    <property type="match status" value="1"/>
</dbReference>
<dbReference type="Gene3D" id="6.10.340.10">
    <property type="match status" value="1"/>
</dbReference>
<keyword evidence="17" id="KW-1185">Reference proteome</keyword>
<dbReference type="InterPro" id="IPR036890">
    <property type="entry name" value="HATPase_C_sf"/>
</dbReference>
<protein>
    <recommendedName>
        <fullName evidence="3">histidine kinase</fullName>
        <ecNumber evidence="3">2.7.13.3</ecNumber>
    </recommendedName>
</protein>
<organism evidence="16 17">
    <name type="scientific">Paenibacillus germinis</name>
    <dbReference type="NCBI Taxonomy" id="2654979"/>
    <lineage>
        <taxon>Bacteria</taxon>
        <taxon>Bacillati</taxon>
        <taxon>Bacillota</taxon>
        <taxon>Bacilli</taxon>
        <taxon>Bacillales</taxon>
        <taxon>Paenibacillaceae</taxon>
        <taxon>Paenibacillus</taxon>
    </lineage>
</organism>
<evidence type="ECO:0000256" key="9">
    <source>
        <dbReference type="ARBA" id="ARBA00022777"/>
    </source>
</evidence>
<keyword evidence="9" id="KW-0418">Kinase</keyword>
<comment type="caution">
    <text evidence="16">The sequence shown here is derived from an EMBL/GenBank/DDBJ whole genome shotgun (WGS) entry which is preliminary data.</text>
</comment>
<keyword evidence="4" id="KW-1003">Cell membrane</keyword>
<dbReference type="SUPFAM" id="SSF55874">
    <property type="entry name" value="ATPase domain of HSP90 chaperone/DNA topoisomerase II/histidine kinase"/>
    <property type="match status" value="1"/>
</dbReference>
<dbReference type="SUPFAM" id="SSF158472">
    <property type="entry name" value="HAMP domain-like"/>
    <property type="match status" value="1"/>
</dbReference>
<dbReference type="InterPro" id="IPR010559">
    <property type="entry name" value="Sig_transdc_His_kin_internal"/>
</dbReference>
<evidence type="ECO:0000256" key="2">
    <source>
        <dbReference type="ARBA" id="ARBA00004651"/>
    </source>
</evidence>
<evidence type="ECO:0000256" key="6">
    <source>
        <dbReference type="ARBA" id="ARBA00022679"/>
    </source>
</evidence>
<gene>
    <name evidence="16" type="ORF">GC102_33855</name>
</gene>
<evidence type="ECO:0000256" key="3">
    <source>
        <dbReference type="ARBA" id="ARBA00012438"/>
    </source>
</evidence>
<dbReference type="EC" id="2.7.13.3" evidence="3"/>
<dbReference type="InterPro" id="IPR050640">
    <property type="entry name" value="Bact_2-comp_sensor_kinase"/>
</dbReference>
<keyword evidence="7 14" id="KW-0812">Transmembrane</keyword>
<accession>A0ABX1ZBH3</accession>
<dbReference type="Gene3D" id="3.30.450.20">
    <property type="entry name" value="PAS domain"/>
    <property type="match status" value="2"/>
</dbReference>
<dbReference type="Pfam" id="PF00672">
    <property type="entry name" value="HAMP"/>
    <property type="match status" value="1"/>
</dbReference>
<keyword evidence="12" id="KW-0902">Two-component regulatory system</keyword>
<keyword evidence="6" id="KW-0808">Transferase</keyword>
<feature type="domain" description="HAMP" evidence="15">
    <location>
        <begin position="364"/>
        <end position="416"/>
    </location>
</feature>
<dbReference type="CDD" id="cd06225">
    <property type="entry name" value="HAMP"/>
    <property type="match status" value="1"/>
</dbReference>
<reference evidence="16 17" key="1">
    <citation type="submission" date="2019-10" db="EMBL/GenBank/DDBJ databases">
        <title>Description of Paenibacillus choica sp. nov.</title>
        <authorList>
            <person name="Carlier A."/>
            <person name="Qi S."/>
        </authorList>
    </citation>
    <scope>NUCLEOTIDE SEQUENCE [LARGE SCALE GENOMIC DNA]</scope>
    <source>
        <strain evidence="16 17">LMG 31460</strain>
    </source>
</reference>
<evidence type="ECO:0000256" key="11">
    <source>
        <dbReference type="ARBA" id="ARBA00022989"/>
    </source>
</evidence>
<proteinExistence type="predicted"/>
<keyword evidence="5" id="KW-0597">Phosphoprotein</keyword>
<evidence type="ECO:0000256" key="5">
    <source>
        <dbReference type="ARBA" id="ARBA00022553"/>
    </source>
</evidence>
<evidence type="ECO:0000313" key="16">
    <source>
        <dbReference type="EMBL" id="NOU90678.1"/>
    </source>
</evidence>
<comment type="catalytic activity">
    <reaction evidence="1">
        <text>ATP + protein L-histidine = ADP + protein N-phospho-L-histidine.</text>
        <dbReference type="EC" id="2.7.13.3"/>
    </reaction>
</comment>
<dbReference type="Pfam" id="PF06580">
    <property type="entry name" value="His_kinase"/>
    <property type="match status" value="1"/>
</dbReference>
<dbReference type="InterPro" id="IPR003660">
    <property type="entry name" value="HAMP_dom"/>
</dbReference>
<evidence type="ECO:0000256" key="13">
    <source>
        <dbReference type="ARBA" id="ARBA00023136"/>
    </source>
</evidence>
<keyword evidence="11 14" id="KW-1133">Transmembrane helix</keyword>
<dbReference type="SMART" id="SM00304">
    <property type="entry name" value="HAMP"/>
    <property type="match status" value="1"/>
</dbReference>
<evidence type="ECO:0000256" key="10">
    <source>
        <dbReference type="ARBA" id="ARBA00022840"/>
    </source>
</evidence>
<comment type="subcellular location">
    <subcellularLocation>
        <location evidence="2">Cell membrane</location>
        <topology evidence="2">Multi-pass membrane protein</topology>
    </subcellularLocation>
</comment>
<evidence type="ECO:0000256" key="1">
    <source>
        <dbReference type="ARBA" id="ARBA00000085"/>
    </source>
</evidence>